<gene>
    <name evidence="1" type="ORF">ABENE_11830</name>
</gene>
<evidence type="ECO:0000313" key="1">
    <source>
        <dbReference type="EMBL" id="ESQ90655.1"/>
    </source>
</evidence>
<keyword evidence="2" id="KW-1185">Reference proteome</keyword>
<dbReference type="AlphaFoldDB" id="V4PYM3"/>
<accession>V4PYM3</accession>
<organism evidence="1 2">
    <name type="scientific">Asticcacaulis benevestitus DSM 16100 = ATCC BAA-896</name>
    <dbReference type="NCBI Taxonomy" id="1121022"/>
    <lineage>
        <taxon>Bacteria</taxon>
        <taxon>Pseudomonadati</taxon>
        <taxon>Pseudomonadota</taxon>
        <taxon>Alphaproteobacteria</taxon>
        <taxon>Caulobacterales</taxon>
        <taxon>Caulobacteraceae</taxon>
        <taxon>Asticcacaulis</taxon>
    </lineage>
</organism>
<name>V4PYM3_9CAUL</name>
<comment type="caution">
    <text evidence="1">The sequence shown here is derived from an EMBL/GenBank/DDBJ whole genome shotgun (WGS) entry which is preliminary data.</text>
</comment>
<evidence type="ECO:0000313" key="2">
    <source>
        <dbReference type="Proteomes" id="UP000017837"/>
    </source>
</evidence>
<dbReference type="PATRIC" id="fig|1121022.4.peg.2401"/>
<dbReference type="Proteomes" id="UP000017837">
    <property type="component" value="Unassembled WGS sequence"/>
</dbReference>
<proteinExistence type="predicted"/>
<reference evidence="1 2" key="1">
    <citation type="journal article" date="2014" name="Nature">
        <title>Sequential evolution of bacterial morphology by co-option of a developmental regulator.</title>
        <authorList>
            <person name="Jiang C."/>
            <person name="Brown P.J."/>
            <person name="Ducret A."/>
            <person name="Brun Y.V."/>
        </authorList>
    </citation>
    <scope>NUCLEOTIDE SEQUENCE [LARGE SCALE GENOMIC DNA]</scope>
    <source>
        <strain evidence="1 2">DSM 16100</strain>
    </source>
</reference>
<protein>
    <submittedName>
        <fullName evidence="1">Uncharacterized protein</fullName>
    </submittedName>
</protein>
<dbReference type="EMBL" id="AWGB01000022">
    <property type="protein sequence ID" value="ESQ90655.1"/>
    <property type="molecule type" value="Genomic_DNA"/>
</dbReference>
<sequence>MRAKYKLWIANDEQLAKFGLNIGNSSRPGWRPTVDHYVGFNFKNVYSEVVY</sequence>